<evidence type="ECO:0000313" key="21">
    <source>
        <dbReference type="Proteomes" id="UP000488956"/>
    </source>
</evidence>
<evidence type="ECO:0008006" key="22">
    <source>
        <dbReference type="Google" id="ProtNLM"/>
    </source>
</evidence>
<dbReference type="Proteomes" id="UP000441208">
    <property type="component" value="Unassembled WGS sequence"/>
</dbReference>
<organism evidence="9 15">
    <name type="scientific">Phytophthora fragariae</name>
    <dbReference type="NCBI Taxonomy" id="53985"/>
    <lineage>
        <taxon>Eukaryota</taxon>
        <taxon>Sar</taxon>
        <taxon>Stramenopiles</taxon>
        <taxon>Oomycota</taxon>
        <taxon>Peronosporomycetes</taxon>
        <taxon>Peronosporales</taxon>
        <taxon>Peronosporaceae</taxon>
        <taxon>Phytophthora</taxon>
    </lineage>
</organism>
<dbReference type="EMBL" id="QXGB01000562">
    <property type="protein sequence ID" value="KAE9210652.1"/>
    <property type="molecule type" value="Genomic_DNA"/>
</dbReference>
<evidence type="ECO:0000313" key="9">
    <source>
        <dbReference type="EMBL" id="KAE9231169.1"/>
    </source>
</evidence>
<evidence type="ECO:0000313" key="10">
    <source>
        <dbReference type="EMBL" id="KAE9310343.1"/>
    </source>
</evidence>
<evidence type="ECO:0000313" key="11">
    <source>
        <dbReference type="EMBL" id="KAE9349129.1"/>
    </source>
</evidence>
<dbReference type="EMBL" id="QXGA01000542">
    <property type="protein sequence ID" value="KAE9144425.1"/>
    <property type="molecule type" value="Genomic_DNA"/>
</dbReference>
<dbReference type="EMBL" id="QXGC01000540">
    <property type="protein sequence ID" value="KAE9230724.1"/>
    <property type="molecule type" value="Genomic_DNA"/>
</dbReference>
<feature type="signal peptide" evidence="1">
    <location>
        <begin position="1"/>
        <end position="21"/>
    </location>
</feature>
<name>A0A6A3Z9U6_9STRA</name>
<dbReference type="EMBL" id="QXFZ01000581">
    <property type="protein sequence ID" value="KAE9111288.1"/>
    <property type="molecule type" value="Genomic_DNA"/>
</dbReference>
<dbReference type="OrthoDB" id="10269475at2759"/>
<dbReference type="Proteomes" id="UP000486351">
    <property type="component" value="Unassembled WGS sequence"/>
</dbReference>
<protein>
    <recommendedName>
        <fullName evidence="22">RxLR effector protein</fullName>
    </recommendedName>
</protein>
<reference evidence="12 13" key="1">
    <citation type="submission" date="2018-08" db="EMBL/GenBank/DDBJ databases">
        <title>Genomic investigation of the strawberry pathogen Phytophthora fragariae indicates pathogenicity is determined by transcriptional variation in three key races.</title>
        <authorList>
            <person name="Adams T.M."/>
            <person name="Armitage A.D."/>
            <person name="Sobczyk M.K."/>
            <person name="Bates H.J."/>
            <person name="Dunwell J.M."/>
            <person name="Nellist C.F."/>
            <person name="Harrison R.J."/>
        </authorList>
    </citation>
    <scope>NUCLEOTIDE SEQUENCE [LARGE SCALE GENOMIC DNA]</scope>
    <source>
        <strain evidence="10 14">A4</strain>
        <strain evidence="9 15">BC-1</strain>
        <strain evidence="8 19">BC-23</strain>
        <strain evidence="7 13">NOV-27</strain>
        <strain evidence="6 16">NOV-5</strain>
        <strain evidence="5 17">NOV-71</strain>
        <strain evidence="11 20">NOV-77</strain>
        <strain evidence="2 12">NOV-9</strain>
        <strain evidence="4 21">ONT-3</strain>
        <strain evidence="3 18">SCRP245</strain>
    </source>
</reference>
<dbReference type="Proteomes" id="UP000433483">
    <property type="component" value="Unassembled WGS sequence"/>
</dbReference>
<sequence length="53" mass="5832">MITTMVAIFSFSLGFIMPSSPNPDKNTQSLNCDAYRVKTFDSKAKDPGHPLPN</sequence>
<keyword evidence="1" id="KW-0732">Signal</keyword>
<evidence type="ECO:0000313" key="3">
    <source>
        <dbReference type="EMBL" id="KAE9009602.1"/>
    </source>
</evidence>
<evidence type="ECO:0000313" key="14">
    <source>
        <dbReference type="Proteomes" id="UP000437068"/>
    </source>
</evidence>
<dbReference type="Proteomes" id="UP000460718">
    <property type="component" value="Unassembled WGS sequence"/>
</dbReference>
<evidence type="ECO:0000256" key="1">
    <source>
        <dbReference type="SAM" id="SignalP"/>
    </source>
</evidence>
<evidence type="ECO:0000313" key="4">
    <source>
        <dbReference type="EMBL" id="KAE9111189.1"/>
    </source>
</evidence>
<dbReference type="Proteomes" id="UP000437068">
    <property type="component" value="Unassembled WGS sequence"/>
</dbReference>
<dbReference type="Proteomes" id="UP000429523">
    <property type="component" value="Unassembled WGS sequence"/>
</dbReference>
<evidence type="ECO:0000313" key="18">
    <source>
        <dbReference type="Proteomes" id="UP000460718"/>
    </source>
</evidence>
<dbReference type="EMBL" id="QXFX01000565">
    <property type="protein sequence ID" value="KAE9111189.1"/>
    <property type="molecule type" value="Genomic_DNA"/>
</dbReference>
<dbReference type="EMBL" id="QXGD01000627">
    <property type="protein sequence ID" value="KAE9231169.1"/>
    <property type="molecule type" value="Genomic_DNA"/>
</dbReference>
<dbReference type="AlphaFoldDB" id="A0A6A3Z9U6"/>
<evidence type="ECO:0000313" key="15">
    <source>
        <dbReference type="Proteomes" id="UP000440367"/>
    </source>
</evidence>
<dbReference type="EMBL" id="QXFW01000529">
    <property type="protein sequence ID" value="KAE9009602.1"/>
    <property type="molecule type" value="Genomic_DNA"/>
</dbReference>
<evidence type="ECO:0000313" key="13">
    <source>
        <dbReference type="Proteomes" id="UP000433483"/>
    </source>
</evidence>
<evidence type="ECO:0000313" key="16">
    <source>
        <dbReference type="Proteomes" id="UP000440732"/>
    </source>
</evidence>
<comment type="caution">
    <text evidence="9">The sequence shown here is derived from an EMBL/GenBank/DDBJ whole genome shotgun (WGS) entry which is preliminary data.</text>
</comment>
<evidence type="ECO:0000313" key="7">
    <source>
        <dbReference type="EMBL" id="KAE9210652.1"/>
    </source>
</evidence>
<dbReference type="EMBL" id="QXFY01000288">
    <property type="protein sequence ID" value="KAE9349129.1"/>
    <property type="molecule type" value="Genomic_DNA"/>
</dbReference>
<evidence type="ECO:0000313" key="20">
    <source>
        <dbReference type="Proteomes" id="UP000486351"/>
    </source>
</evidence>
<evidence type="ECO:0000313" key="19">
    <source>
        <dbReference type="Proteomes" id="UP000476176"/>
    </source>
</evidence>
<proteinExistence type="predicted"/>
<evidence type="ECO:0000313" key="5">
    <source>
        <dbReference type="EMBL" id="KAE9111288.1"/>
    </source>
</evidence>
<dbReference type="EMBL" id="QXGE01000512">
    <property type="protein sequence ID" value="KAE9310343.1"/>
    <property type="molecule type" value="Genomic_DNA"/>
</dbReference>
<dbReference type="Proteomes" id="UP000440367">
    <property type="component" value="Unassembled WGS sequence"/>
</dbReference>
<evidence type="ECO:0000313" key="2">
    <source>
        <dbReference type="EMBL" id="KAE8940771.1"/>
    </source>
</evidence>
<evidence type="ECO:0000313" key="12">
    <source>
        <dbReference type="Proteomes" id="UP000429523"/>
    </source>
</evidence>
<evidence type="ECO:0000313" key="6">
    <source>
        <dbReference type="EMBL" id="KAE9144425.1"/>
    </source>
</evidence>
<evidence type="ECO:0000313" key="17">
    <source>
        <dbReference type="Proteomes" id="UP000441208"/>
    </source>
</evidence>
<gene>
    <name evidence="10" type="ORF">PF001_g10232</name>
    <name evidence="9" type="ORF">PF002_g12766</name>
    <name evidence="8" type="ORF">PF004_g10414</name>
    <name evidence="7" type="ORF">PF005_g11323</name>
    <name evidence="6" type="ORF">PF006_g10633</name>
    <name evidence="5" type="ORF">PF007_g11532</name>
    <name evidence="11" type="ORF">PF008_g7043</name>
    <name evidence="2" type="ORF">PF009_g9425</name>
    <name evidence="4" type="ORF">PF010_g10896</name>
    <name evidence="3" type="ORF">PF011_g10197</name>
</gene>
<dbReference type="Proteomes" id="UP000440732">
    <property type="component" value="Unassembled WGS sequence"/>
</dbReference>
<keyword evidence="13" id="KW-1185">Reference proteome</keyword>
<dbReference type="Proteomes" id="UP000476176">
    <property type="component" value="Unassembled WGS sequence"/>
</dbReference>
<feature type="chain" id="PRO_5036380999" description="RxLR effector protein" evidence="1">
    <location>
        <begin position="22"/>
        <end position="53"/>
    </location>
</feature>
<dbReference type="EMBL" id="QXGF01000404">
    <property type="protein sequence ID" value="KAE8940771.1"/>
    <property type="molecule type" value="Genomic_DNA"/>
</dbReference>
<accession>A0A6A3Z9U6</accession>
<dbReference type="Proteomes" id="UP000488956">
    <property type="component" value="Unassembled WGS sequence"/>
</dbReference>
<evidence type="ECO:0000313" key="8">
    <source>
        <dbReference type="EMBL" id="KAE9230724.1"/>
    </source>
</evidence>